<evidence type="ECO:0000313" key="4">
    <source>
        <dbReference type="Proteomes" id="UP000549457"/>
    </source>
</evidence>
<gene>
    <name evidence="3" type="ORF">HNP73_000975</name>
</gene>
<comment type="caution">
    <text evidence="3">The sequence shown here is derived from an EMBL/GenBank/DDBJ whole genome shotgun (WGS) entry which is preliminary data.</text>
</comment>
<dbReference type="InterPro" id="IPR026741">
    <property type="entry name" value="SNO"/>
</dbReference>
<feature type="domain" description="Helicase ATP-binding" evidence="2">
    <location>
        <begin position="484"/>
        <end position="650"/>
    </location>
</feature>
<dbReference type="PANTHER" id="PTHR12706:SF30">
    <property type="entry name" value="PROTEIN STRAWBERRY NOTCH-RELATED"/>
    <property type="match status" value="1"/>
</dbReference>
<dbReference type="Gene3D" id="3.40.50.300">
    <property type="entry name" value="P-loop containing nucleotide triphosphate hydrolases"/>
    <property type="match status" value="1"/>
</dbReference>
<dbReference type="SUPFAM" id="SSF53335">
    <property type="entry name" value="S-adenosyl-L-methionine-dependent methyltransferases"/>
    <property type="match status" value="1"/>
</dbReference>
<dbReference type="PROSITE" id="PS51192">
    <property type="entry name" value="HELICASE_ATP_BIND_1"/>
    <property type="match status" value="1"/>
</dbReference>
<evidence type="ECO:0000256" key="1">
    <source>
        <dbReference type="ARBA" id="ARBA00006992"/>
    </source>
</evidence>
<reference evidence="3 4" key="1">
    <citation type="submission" date="2020-08" db="EMBL/GenBank/DDBJ databases">
        <title>Genomic Encyclopedia of Type Strains, Phase IV (KMG-IV): sequencing the most valuable type-strain genomes for metagenomic binning, comparative biology and taxonomic classification.</title>
        <authorList>
            <person name="Goeker M."/>
        </authorList>
    </citation>
    <scope>NUCLEOTIDE SEQUENCE [LARGE SCALE GENOMIC DNA]</scope>
    <source>
        <strain evidence="3 4">DSM 101730</strain>
    </source>
</reference>
<dbReference type="InterPro" id="IPR026937">
    <property type="entry name" value="SBNO_Helicase_C_dom"/>
</dbReference>
<keyword evidence="3" id="KW-0489">Methyltransferase</keyword>
<dbReference type="InterPro" id="IPR027417">
    <property type="entry name" value="P-loop_NTPase"/>
</dbReference>
<dbReference type="PANTHER" id="PTHR12706">
    <property type="entry name" value="STRAWBERRY NOTCH-RELATED"/>
    <property type="match status" value="1"/>
</dbReference>
<protein>
    <submittedName>
        <fullName evidence="3">Putative RNA methylase</fullName>
    </submittedName>
</protein>
<dbReference type="Gene3D" id="3.40.50.150">
    <property type="entry name" value="Vaccinia Virus protein VP39"/>
    <property type="match status" value="1"/>
</dbReference>
<dbReference type="InterPro" id="IPR014001">
    <property type="entry name" value="Helicase_ATP-bd"/>
</dbReference>
<evidence type="ECO:0000313" key="3">
    <source>
        <dbReference type="EMBL" id="MBB5221054.1"/>
    </source>
</evidence>
<keyword evidence="3" id="KW-0808">Transferase</keyword>
<dbReference type="InterPro" id="IPR029063">
    <property type="entry name" value="SAM-dependent_MTases_sf"/>
</dbReference>
<accession>A0A840SJC8</accession>
<dbReference type="RefSeq" id="WP_184147460.1">
    <property type="nucleotide sequence ID" value="NZ_JACHFM010000001.1"/>
</dbReference>
<dbReference type="Proteomes" id="UP000549457">
    <property type="component" value="Unassembled WGS sequence"/>
</dbReference>
<proteinExistence type="inferred from homology"/>
<dbReference type="GO" id="GO:0006355">
    <property type="term" value="P:regulation of DNA-templated transcription"/>
    <property type="evidence" value="ECO:0007669"/>
    <property type="project" value="InterPro"/>
</dbReference>
<organism evidence="3 4">
    <name type="scientific">Amaricoccus macauensis</name>
    <dbReference type="NCBI Taxonomy" id="57001"/>
    <lineage>
        <taxon>Bacteria</taxon>
        <taxon>Pseudomonadati</taxon>
        <taxon>Pseudomonadota</taxon>
        <taxon>Alphaproteobacteria</taxon>
        <taxon>Rhodobacterales</taxon>
        <taxon>Paracoccaceae</taxon>
        <taxon>Amaricoccus</taxon>
    </lineage>
</organism>
<dbReference type="Pfam" id="PF13871">
    <property type="entry name" value="Helicase_C_4"/>
    <property type="match status" value="1"/>
</dbReference>
<comment type="similarity">
    <text evidence="1">Belongs to the SBNO family.</text>
</comment>
<dbReference type="SUPFAM" id="SSF52540">
    <property type="entry name" value="P-loop containing nucleoside triphosphate hydrolases"/>
    <property type="match status" value="1"/>
</dbReference>
<dbReference type="GO" id="GO:0032259">
    <property type="term" value="P:methylation"/>
    <property type="evidence" value="ECO:0007669"/>
    <property type="project" value="UniProtKB-KW"/>
</dbReference>
<dbReference type="GO" id="GO:0008168">
    <property type="term" value="F:methyltransferase activity"/>
    <property type="evidence" value="ECO:0007669"/>
    <property type="project" value="UniProtKB-KW"/>
</dbReference>
<name>A0A840SJC8_9RHOB</name>
<keyword evidence="4" id="KW-1185">Reference proteome</keyword>
<evidence type="ECO:0000259" key="2">
    <source>
        <dbReference type="PROSITE" id="PS51192"/>
    </source>
</evidence>
<dbReference type="EMBL" id="JACHFM010000001">
    <property type="protein sequence ID" value="MBB5221054.1"/>
    <property type="molecule type" value="Genomic_DNA"/>
</dbReference>
<sequence>MNMLFPVTDPVTPLAIAPAVLTAANLLLPHLERGQRVDAATLRAAMETAFGASDTTGVWDWKLAYEACEVATVLFLRKYGKALFRKAASQAARACVLAKIAGLLPTQTRRSEESQNFQQFSTPLPLGLAALSAAAITPDDVVLEPSAGTGLMAILAQTAGGSLILNELAETRADLLSSLFPAFPVSRFDAAQIDDHLAPNTVPSVVLMNPPFSVMANVSGRVADAAYRHVVSALARLAPGGRLVTITGAGFSPEAPAWRDAFIRLQERGRVVFTTAVDGAVYAKHGTTIDTRLTVIDKLPADDPAKFPDSPGIAPDVATLIGWIEGQVPPRLLVALPKLAVSAPAAAAKTVRGYLARSAASRPVAAPANDPEGVELAYETVDWAPPEGARLSDAIYEEYALQSLRIPGAQPHPTKLVQSAAMASVAPPKPSYRPTLPADICARLSDAQLETVIYAGEAHADHLDGAWTVDEHFDNLSAAPEDAAGSIRFRRGFMLGDGTGAGKGRQSAAIILDNWLRGRRKAIWISKSDKLIEDAQRDWSALGMERLLVTPLSRFPQGKTITLSEGILFTTYATLRSDDRGEKVSRVRQIVEWLGSDFDGVIIFDESHAMQNAGGGKGERGDVAASQQGRAGLRLQHALPDARVVYVSATGATTVHNLAYAQRLGLWGGEDFPFATRAEFVEAIEAGGVAAMEVLARDLRSLGLYTSRSLSYDGVEYELVEHQLTDEQRRIYDAYAGAFAVIHNNLDAAMEAANITGSEGTLNRQAKSGARSAFESTKQRFFGHLLTSMKTPTLTRSIEADLEAGHAAVIQIVSTGEALMERRLAEIPTAEWNDISVDVTPREYVGSYLQHSFPVQLFEPFTDGEGNLSSQPVFRDGQPVECREAVARRNEMLEQLGSLPPVPGALDQIVQRFGTDIVAEVTGRSRRIVRRGDGVSARLAVENRAPSANLAETSAFMDDQKRILVFSDAGGTGRSYHAELSARNQRLRVHYLLEPGWKADAAIQGLGRTNRTNQAQPPLFRPIATDVKAEKRFLSTIARRLDTLGAITRGQRQTGGQGLFRPEDNLESAYARDALRQLYLLIVRGKVEGCSLERFESATGLKLMDSNGAKDDLPPITTFLNRLLALTIELQGILFSAFEQLLQARIDGAIASGTYDMGLETLRAESFNVTGRQVIHTHPGTGAETRLLTITERKRNRPVTLDAALAERDDPRAKLLVNERSGRAAVQIPTTSVMLDDGEIERRFRLIRPMDAMNIPVRMMGETHWVEADLAAFTVAWKAELAEVPEFTDSILHMVTGLLLPIWKRLPQDSSRVYRLQSDEGERIIGRRVSPAWAANASTSGVSSTLTPDAAYAALIEGRTILDLAEGLQLRRVRVMGANRIELTGFTDAMRDRLRAYGLFSEIISWKLRFFVPVGISGPEITGKLFGRFPVERIGEREAA</sequence>
<dbReference type="InterPro" id="IPR039187">
    <property type="entry name" value="SNO_AAA"/>
</dbReference>
<dbReference type="Pfam" id="PF13872">
    <property type="entry name" value="AAA_34"/>
    <property type="match status" value="1"/>
</dbReference>